<keyword evidence="3 11" id="KW-0812">Transmembrane</keyword>
<dbReference type="InterPro" id="IPR023214">
    <property type="entry name" value="HAD_sf"/>
</dbReference>
<dbReference type="EMBL" id="BMPF01000005">
    <property type="protein sequence ID" value="GGL42640.1"/>
    <property type="molecule type" value="Genomic_DNA"/>
</dbReference>
<comment type="subcellular location">
    <subcellularLocation>
        <location evidence="1">Endomembrane system</location>
        <topology evidence="1">Multi-pass membrane protein</topology>
    </subcellularLocation>
</comment>
<dbReference type="InterPro" id="IPR023299">
    <property type="entry name" value="ATPase_P-typ_cyto_dom_N"/>
</dbReference>
<evidence type="ECO:0000313" key="14">
    <source>
        <dbReference type="Proteomes" id="UP000628840"/>
    </source>
</evidence>
<dbReference type="SFLD" id="SFLDF00027">
    <property type="entry name" value="p-type_atpase"/>
    <property type="match status" value="1"/>
</dbReference>
<evidence type="ECO:0000256" key="3">
    <source>
        <dbReference type="ARBA" id="ARBA00022692"/>
    </source>
</evidence>
<dbReference type="GO" id="GO:0016020">
    <property type="term" value="C:membrane"/>
    <property type="evidence" value="ECO:0007669"/>
    <property type="project" value="InterPro"/>
</dbReference>
<dbReference type="PRINTS" id="PR00119">
    <property type="entry name" value="CATATPASE"/>
</dbReference>
<dbReference type="PRINTS" id="PR00120">
    <property type="entry name" value="HATPASE"/>
</dbReference>
<dbReference type="GO" id="GO:0005524">
    <property type="term" value="F:ATP binding"/>
    <property type="evidence" value="ECO:0007669"/>
    <property type="project" value="UniProtKB-KW"/>
</dbReference>
<dbReference type="PROSITE" id="PS01229">
    <property type="entry name" value="COF_2"/>
    <property type="match status" value="1"/>
</dbReference>
<sequence length="814" mass="83983">MSDQTHCTLCDLPTPDPPVTDDGVDGAFCCRGCLEVARTLDDAAVADADPEAVREDLRANATDGADAADATDVPETAETAYFAVDGMHCATCEAFLEGRAADTEGVHDAAASYANDALKVTYDPEAGEREEIADALSGYGYRVADADEEAEREETLTTGMRLLAGGFFGMMVMLWYVLFLYPIYLGAGPIVSFFDPRGVGGQYLFWNVAVLSGAATALAGYPVFRGALVSLRARRPNMDLLVALAASAAFVYSLAVLLTGGVDVYFDIPVVIVLAVTAGEHWESKAKARASAGLAERTADGVETARVATDDGIAERPLERVDAGDSVVVATGERVPLDGTVTDGDGAVDESLLTGESTPREVEPGDDVVGGSVLVSGGVTVVVTDTESTLDRVVATLWEAQSTHGGVQQLADRLASVFVPAVLVLAACAFVAHLALGSSAEAALLTALTVLVVSCPCALGLATPLAVSNAVRSALAHGSIVTDASVFERGADVDVVAFDKTGTLTTGEMRVHDVAGDETVLGVAAALEQYADHPVAHAVCAHADDAVEHTVSDVERHSTGVSGTVDGERVLVGRPALFEKEGWSVPDALAERVAGADERGLVPAVVGTRGTARAVVLAGDDPLPEWEAVVADLAVAHRVVVLTGDEGAAAERFREHPGVADVFAGVPPEGKTAVVDRLRTEGTVAMVGDGSNDAPALAAADVGVALGDATALAVDAADAVVTTDDLRALPALLGVARATRRRVRENLAWALCYNAVAVPLALVGLLNPLVAAVAMGASSLLVVANSTRTLASNSHARRDFLGRMRALLARVRPT</sequence>
<dbReference type="PANTHER" id="PTHR43520">
    <property type="entry name" value="ATP7, ISOFORM B"/>
    <property type="match status" value="1"/>
</dbReference>
<keyword evidence="7" id="KW-1278">Translocase</keyword>
<keyword evidence="9 11" id="KW-0472">Membrane</keyword>
<evidence type="ECO:0000256" key="7">
    <source>
        <dbReference type="ARBA" id="ARBA00022967"/>
    </source>
</evidence>
<dbReference type="Pfam" id="PF00403">
    <property type="entry name" value="HMA"/>
    <property type="match status" value="1"/>
</dbReference>
<keyword evidence="4" id="KW-0479">Metal-binding</keyword>
<gene>
    <name evidence="13" type="ORF">GCM10009037_27730</name>
</gene>
<dbReference type="InterPro" id="IPR018303">
    <property type="entry name" value="ATPase_P-typ_P_site"/>
</dbReference>
<feature type="transmembrane region" description="Helical" evidence="11">
    <location>
        <begin position="747"/>
        <end position="766"/>
    </location>
</feature>
<dbReference type="PROSITE" id="PS50846">
    <property type="entry name" value="HMA_2"/>
    <property type="match status" value="1"/>
</dbReference>
<dbReference type="RefSeq" id="WP_188884276.1">
    <property type="nucleotide sequence ID" value="NZ_BMPF01000005.1"/>
</dbReference>
<feature type="transmembrane region" description="Helical" evidence="11">
    <location>
        <begin position="162"/>
        <end position="184"/>
    </location>
</feature>
<dbReference type="InterPro" id="IPR036163">
    <property type="entry name" value="HMA_dom_sf"/>
</dbReference>
<dbReference type="Proteomes" id="UP000628840">
    <property type="component" value="Unassembled WGS sequence"/>
</dbReference>
<dbReference type="GO" id="GO:0055070">
    <property type="term" value="P:copper ion homeostasis"/>
    <property type="evidence" value="ECO:0007669"/>
    <property type="project" value="TreeGrafter"/>
</dbReference>
<dbReference type="SFLD" id="SFLDG00002">
    <property type="entry name" value="C1.7:_P-type_atpase_like"/>
    <property type="match status" value="1"/>
</dbReference>
<evidence type="ECO:0000256" key="1">
    <source>
        <dbReference type="ARBA" id="ARBA00004127"/>
    </source>
</evidence>
<evidence type="ECO:0000256" key="6">
    <source>
        <dbReference type="ARBA" id="ARBA00022840"/>
    </source>
</evidence>
<feature type="transmembrane region" description="Helical" evidence="11">
    <location>
        <begin position="414"/>
        <end position="436"/>
    </location>
</feature>
<dbReference type="SUPFAM" id="SSF56784">
    <property type="entry name" value="HAD-like"/>
    <property type="match status" value="1"/>
</dbReference>
<reference evidence="13 14" key="1">
    <citation type="journal article" date="2019" name="Int. J. Syst. Evol. Microbiol.">
        <title>The Global Catalogue of Microorganisms (GCM) 10K type strain sequencing project: providing services to taxonomists for standard genome sequencing and annotation.</title>
        <authorList>
            <consortium name="The Broad Institute Genomics Platform"/>
            <consortium name="The Broad Institute Genome Sequencing Center for Infectious Disease"/>
            <person name="Wu L."/>
            <person name="Ma J."/>
        </authorList>
    </citation>
    <scope>NUCLEOTIDE SEQUENCE [LARGE SCALE GENOMIC DNA]</scope>
    <source>
        <strain evidence="13 14">JCM 19585</strain>
    </source>
</reference>
<dbReference type="InterPro" id="IPR036412">
    <property type="entry name" value="HAD-like_sf"/>
</dbReference>
<proteinExistence type="inferred from homology"/>
<dbReference type="InterPro" id="IPR001757">
    <property type="entry name" value="P_typ_ATPase"/>
</dbReference>
<keyword evidence="6" id="KW-0067">ATP-binding</keyword>
<protein>
    <submittedName>
        <fullName evidence="13">Heavy metal translocating P-type ATPase</fullName>
    </submittedName>
</protein>
<keyword evidence="14" id="KW-1185">Reference proteome</keyword>
<evidence type="ECO:0000256" key="2">
    <source>
        <dbReference type="ARBA" id="ARBA00006024"/>
    </source>
</evidence>
<dbReference type="InterPro" id="IPR008250">
    <property type="entry name" value="ATPase_P-typ_transduc_dom_A_sf"/>
</dbReference>
<dbReference type="GO" id="GO:0043682">
    <property type="term" value="F:P-type divalent copper transporter activity"/>
    <property type="evidence" value="ECO:0007669"/>
    <property type="project" value="TreeGrafter"/>
</dbReference>
<name>A0A830FCX7_9EURY</name>
<dbReference type="CDD" id="cd00371">
    <property type="entry name" value="HMA"/>
    <property type="match status" value="1"/>
</dbReference>
<dbReference type="NCBIfam" id="TIGR01511">
    <property type="entry name" value="ATPase-IB1_Cu"/>
    <property type="match status" value="1"/>
</dbReference>
<dbReference type="NCBIfam" id="TIGR01525">
    <property type="entry name" value="ATPase-IB_hvy"/>
    <property type="match status" value="1"/>
</dbReference>
<dbReference type="NCBIfam" id="TIGR01494">
    <property type="entry name" value="ATPase_P-type"/>
    <property type="match status" value="1"/>
</dbReference>
<feature type="transmembrane region" description="Helical" evidence="11">
    <location>
        <begin position="442"/>
        <end position="467"/>
    </location>
</feature>
<keyword evidence="5" id="KW-0547">Nucleotide-binding</keyword>
<evidence type="ECO:0000256" key="11">
    <source>
        <dbReference type="SAM" id="Phobius"/>
    </source>
</evidence>
<feature type="domain" description="HMA" evidence="12">
    <location>
        <begin position="78"/>
        <end position="144"/>
    </location>
</feature>
<comment type="similarity">
    <text evidence="2">Belongs to the cation transport ATPase (P-type) (TC 3.A.3) family. Type IB subfamily.</text>
</comment>
<dbReference type="Gene3D" id="3.30.70.100">
    <property type="match status" value="1"/>
</dbReference>
<organism evidence="13 14">
    <name type="scientific">Halarchaeum grantii</name>
    <dbReference type="NCBI Taxonomy" id="1193105"/>
    <lineage>
        <taxon>Archaea</taxon>
        <taxon>Methanobacteriati</taxon>
        <taxon>Methanobacteriota</taxon>
        <taxon>Stenosarchaea group</taxon>
        <taxon>Halobacteria</taxon>
        <taxon>Halobacteriales</taxon>
        <taxon>Halobacteriaceae</taxon>
    </lineage>
</organism>
<dbReference type="SUPFAM" id="SSF81665">
    <property type="entry name" value="Calcium ATPase, transmembrane domain M"/>
    <property type="match status" value="1"/>
</dbReference>
<dbReference type="InterPro" id="IPR023298">
    <property type="entry name" value="ATPase_P-typ_TM_dom_sf"/>
</dbReference>
<dbReference type="SUPFAM" id="SSF55008">
    <property type="entry name" value="HMA, heavy metal-associated domain"/>
    <property type="match status" value="1"/>
</dbReference>
<keyword evidence="8 11" id="KW-1133">Transmembrane helix</keyword>
<dbReference type="OrthoDB" id="8588at2157"/>
<comment type="caution">
    <text evidence="13">The sequence shown here is derived from an EMBL/GenBank/DDBJ whole genome shotgun (WGS) entry which is preliminary data.</text>
</comment>
<dbReference type="InterPro" id="IPR027256">
    <property type="entry name" value="P-typ_ATPase_IB"/>
</dbReference>
<evidence type="ECO:0000256" key="8">
    <source>
        <dbReference type="ARBA" id="ARBA00022989"/>
    </source>
</evidence>
<feature type="transmembrane region" description="Helical" evidence="11">
    <location>
        <begin position="240"/>
        <end position="258"/>
    </location>
</feature>
<dbReference type="InterPro" id="IPR059000">
    <property type="entry name" value="ATPase_P-type_domA"/>
</dbReference>
<dbReference type="PANTHER" id="PTHR43520:SF8">
    <property type="entry name" value="P-TYPE CU(+) TRANSPORTER"/>
    <property type="match status" value="1"/>
</dbReference>
<evidence type="ECO:0000313" key="13">
    <source>
        <dbReference type="EMBL" id="GGL42640.1"/>
    </source>
</evidence>
<accession>A0A830FCX7</accession>
<evidence type="ECO:0000256" key="9">
    <source>
        <dbReference type="ARBA" id="ARBA00023136"/>
    </source>
</evidence>
<dbReference type="GO" id="GO:0012505">
    <property type="term" value="C:endomembrane system"/>
    <property type="evidence" value="ECO:0007669"/>
    <property type="project" value="UniProtKB-SubCell"/>
</dbReference>
<feature type="transmembrane region" description="Helical" evidence="11">
    <location>
        <begin position="204"/>
        <end position="228"/>
    </location>
</feature>
<evidence type="ECO:0000256" key="5">
    <source>
        <dbReference type="ARBA" id="ARBA00022741"/>
    </source>
</evidence>
<dbReference type="Gene3D" id="2.70.150.10">
    <property type="entry name" value="Calcium-transporting ATPase, cytoplasmic transduction domain A"/>
    <property type="match status" value="1"/>
</dbReference>
<dbReference type="SUPFAM" id="SSF81653">
    <property type="entry name" value="Calcium ATPase, transduction domain A"/>
    <property type="match status" value="1"/>
</dbReference>
<feature type="region of interest" description="Disordered" evidence="10">
    <location>
        <begin position="339"/>
        <end position="363"/>
    </location>
</feature>
<dbReference type="AlphaFoldDB" id="A0A830FCX7"/>
<dbReference type="GO" id="GO:0005507">
    <property type="term" value="F:copper ion binding"/>
    <property type="evidence" value="ECO:0007669"/>
    <property type="project" value="TreeGrafter"/>
</dbReference>
<dbReference type="Gene3D" id="3.40.1110.10">
    <property type="entry name" value="Calcium-transporting ATPase, cytoplasmic domain N"/>
    <property type="match status" value="1"/>
</dbReference>
<evidence type="ECO:0000256" key="10">
    <source>
        <dbReference type="SAM" id="MobiDB-lite"/>
    </source>
</evidence>
<dbReference type="SFLD" id="SFLDS00003">
    <property type="entry name" value="Haloacid_Dehalogenase"/>
    <property type="match status" value="1"/>
</dbReference>
<dbReference type="PROSITE" id="PS00154">
    <property type="entry name" value="ATPASE_E1_E2"/>
    <property type="match status" value="1"/>
</dbReference>
<dbReference type="InterPro" id="IPR006121">
    <property type="entry name" value="HMA_dom"/>
</dbReference>
<dbReference type="Gene3D" id="3.40.50.1000">
    <property type="entry name" value="HAD superfamily/HAD-like"/>
    <property type="match status" value="1"/>
</dbReference>
<evidence type="ECO:0000256" key="4">
    <source>
        <dbReference type="ARBA" id="ARBA00022723"/>
    </source>
</evidence>
<dbReference type="Pfam" id="PF00702">
    <property type="entry name" value="Hydrolase"/>
    <property type="match status" value="1"/>
</dbReference>
<dbReference type="InterPro" id="IPR044492">
    <property type="entry name" value="P_typ_ATPase_HD_dom"/>
</dbReference>
<dbReference type="GO" id="GO:0016887">
    <property type="term" value="F:ATP hydrolysis activity"/>
    <property type="evidence" value="ECO:0007669"/>
    <property type="project" value="InterPro"/>
</dbReference>
<evidence type="ECO:0000259" key="12">
    <source>
        <dbReference type="PROSITE" id="PS50846"/>
    </source>
</evidence>
<dbReference type="Pfam" id="PF00122">
    <property type="entry name" value="E1-E2_ATPase"/>
    <property type="match status" value="1"/>
</dbReference>